<keyword evidence="1" id="KW-0472">Membrane</keyword>
<accession>A0A3N4LF55</accession>
<evidence type="ECO:0000313" key="2">
    <source>
        <dbReference type="EMBL" id="RPB20328.1"/>
    </source>
</evidence>
<organism evidence="2 3">
    <name type="scientific">Terfezia boudieri ATCC MYA-4762</name>
    <dbReference type="NCBI Taxonomy" id="1051890"/>
    <lineage>
        <taxon>Eukaryota</taxon>
        <taxon>Fungi</taxon>
        <taxon>Dikarya</taxon>
        <taxon>Ascomycota</taxon>
        <taxon>Pezizomycotina</taxon>
        <taxon>Pezizomycetes</taxon>
        <taxon>Pezizales</taxon>
        <taxon>Pezizaceae</taxon>
        <taxon>Terfezia</taxon>
    </lineage>
</organism>
<feature type="transmembrane region" description="Helical" evidence="1">
    <location>
        <begin position="30"/>
        <end position="49"/>
    </location>
</feature>
<keyword evidence="3" id="KW-1185">Reference proteome</keyword>
<dbReference type="Proteomes" id="UP000267821">
    <property type="component" value="Unassembled WGS sequence"/>
</dbReference>
<proteinExistence type="predicted"/>
<evidence type="ECO:0000313" key="3">
    <source>
        <dbReference type="Proteomes" id="UP000267821"/>
    </source>
</evidence>
<name>A0A3N4LF55_9PEZI</name>
<evidence type="ECO:0000256" key="1">
    <source>
        <dbReference type="SAM" id="Phobius"/>
    </source>
</evidence>
<sequence length="55" mass="6472">MPNSWISTYVQRRITDFWVLLEHPPPLPDVSLLFVYMSTIYCVVPQAFLPSNKFL</sequence>
<gene>
    <name evidence="2" type="ORF">L211DRAFT_528165</name>
</gene>
<keyword evidence="1" id="KW-1133">Transmembrane helix</keyword>
<protein>
    <submittedName>
        <fullName evidence="2">Uncharacterized protein</fullName>
    </submittedName>
</protein>
<dbReference type="AlphaFoldDB" id="A0A3N4LF55"/>
<dbReference type="InParanoid" id="A0A3N4LF55"/>
<dbReference type="EMBL" id="ML121574">
    <property type="protein sequence ID" value="RPB20328.1"/>
    <property type="molecule type" value="Genomic_DNA"/>
</dbReference>
<keyword evidence="1" id="KW-0812">Transmembrane</keyword>
<reference evidence="2 3" key="1">
    <citation type="journal article" date="2018" name="Nat. Ecol. Evol.">
        <title>Pezizomycetes genomes reveal the molecular basis of ectomycorrhizal truffle lifestyle.</title>
        <authorList>
            <person name="Murat C."/>
            <person name="Payen T."/>
            <person name="Noel B."/>
            <person name="Kuo A."/>
            <person name="Morin E."/>
            <person name="Chen J."/>
            <person name="Kohler A."/>
            <person name="Krizsan K."/>
            <person name="Balestrini R."/>
            <person name="Da Silva C."/>
            <person name="Montanini B."/>
            <person name="Hainaut M."/>
            <person name="Levati E."/>
            <person name="Barry K.W."/>
            <person name="Belfiori B."/>
            <person name="Cichocki N."/>
            <person name="Clum A."/>
            <person name="Dockter R.B."/>
            <person name="Fauchery L."/>
            <person name="Guy J."/>
            <person name="Iotti M."/>
            <person name="Le Tacon F."/>
            <person name="Lindquist E.A."/>
            <person name="Lipzen A."/>
            <person name="Malagnac F."/>
            <person name="Mello A."/>
            <person name="Molinier V."/>
            <person name="Miyauchi S."/>
            <person name="Poulain J."/>
            <person name="Riccioni C."/>
            <person name="Rubini A."/>
            <person name="Sitrit Y."/>
            <person name="Splivallo R."/>
            <person name="Traeger S."/>
            <person name="Wang M."/>
            <person name="Zifcakova L."/>
            <person name="Wipf D."/>
            <person name="Zambonelli A."/>
            <person name="Paolocci F."/>
            <person name="Nowrousian M."/>
            <person name="Ottonello S."/>
            <person name="Baldrian P."/>
            <person name="Spatafora J.W."/>
            <person name="Henrissat B."/>
            <person name="Nagy L.G."/>
            <person name="Aury J.M."/>
            <person name="Wincker P."/>
            <person name="Grigoriev I.V."/>
            <person name="Bonfante P."/>
            <person name="Martin F.M."/>
        </authorList>
    </citation>
    <scope>NUCLEOTIDE SEQUENCE [LARGE SCALE GENOMIC DNA]</scope>
    <source>
        <strain evidence="2 3">ATCC MYA-4762</strain>
    </source>
</reference>